<dbReference type="Pfam" id="PF04419">
    <property type="entry name" value="SERF-like_N"/>
    <property type="match status" value="1"/>
</dbReference>
<feature type="domain" description="Small EDRK-rich factor-like N-terminal" evidence="3">
    <location>
        <begin position="1"/>
        <end position="37"/>
    </location>
</feature>
<feature type="compositionally biased region" description="Basic and acidic residues" evidence="2">
    <location>
        <begin position="70"/>
        <end position="79"/>
    </location>
</feature>
<feature type="region of interest" description="Disordered" evidence="2">
    <location>
        <begin position="1"/>
        <end position="79"/>
    </location>
</feature>
<accession>A0A6V7UKA6</accession>
<dbReference type="PANTHER" id="PTHR13596:SF0">
    <property type="entry name" value="SI:CH211-39K3.2-RELATED"/>
    <property type="match status" value="1"/>
</dbReference>
<comment type="caution">
    <text evidence="4">The sequence shown here is derived from an EMBL/GenBank/DDBJ whole genome shotgun (WGS) entry which is preliminary data.</text>
</comment>
<feature type="compositionally biased region" description="Basic and acidic residues" evidence="2">
    <location>
        <begin position="1"/>
        <end position="22"/>
    </location>
</feature>
<organism evidence="4 5">
    <name type="scientific">Meloidogyne enterolobii</name>
    <name type="common">Root-knot nematode worm</name>
    <name type="synonym">Meloidogyne mayaguensis</name>
    <dbReference type="NCBI Taxonomy" id="390850"/>
    <lineage>
        <taxon>Eukaryota</taxon>
        <taxon>Metazoa</taxon>
        <taxon>Ecdysozoa</taxon>
        <taxon>Nematoda</taxon>
        <taxon>Chromadorea</taxon>
        <taxon>Rhabditida</taxon>
        <taxon>Tylenchina</taxon>
        <taxon>Tylenchomorpha</taxon>
        <taxon>Tylenchoidea</taxon>
        <taxon>Meloidogynidae</taxon>
        <taxon>Meloidogyninae</taxon>
        <taxon>Meloidogyne</taxon>
    </lineage>
</organism>
<protein>
    <recommendedName>
        <fullName evidence="3">Small EDRK-rich factor-like N-terminal domain-containing protein</fullName>
    </recommendedName>
</protein>
<dbReference type="Proteomes" id="UP000580250">
    <property type="component" value="Unassembled WGS sequence"/>
</dbReference>
<name>A0A6V7UKA6_MELEN</name>
<evidence type="ECO:0000256" key="2">
    <source>
        <dbReference type="SAM" id="MobiDB-lite"/>
    </source>
</evidence>
<dbReference type="InterPro" id="IPR007513">
    <property type="entry name" value="SERF-like_N"/>
</dbReference>
<dbReference type="GO" id="GO:0005829">
    <property type="term" value="C:cytosol"/>
    <property type="evidence" value="ECO:0007669"/>
    <property type="project" value="TreeGrafter"/>
</dbReference>
<dbReference type="PANTHER" id="PTHR13596">
    <property type="entry name" value="SMALL EDRK-RICH FACTOR 1"/>
    <property type="match status" value="1"/>
</dbReference>
<reference evidence="4 5" key="1">
    <citation type="submission" date="2020-08" db="EMBL/GenBank/DDBJ databases">
        <authorList>
            <person name="Koutsovoulos G."/>
            <person name="Danchin GJ E."/>
        </authorList>
    </citation>
    <scope>NUCLEOTIDE SEQUENCE [LARGE SCALE GENOMIC DNA]</scope>
</reference>
<dbReference type="AlphaFoldDB" id="A0A6V7UKA6"/>
<evidence type="ECO:0000256" key="1">
    <source>
        <dbReference type="ARBA" id="ARBA00007309"/>
    </source>
</evidence>
<proteinExistence type="inferred from homology"/>
<evidence type="ECO:0000259" key="3">
    <source>
        <dbReference type="Pfam" id="PF04419"/>
    </source>
</evidence>
<evidence type="ECO:0000313" key="4">
    <source>
        <dbReference type="EMBL" id="CAD2160155.1"/>
    </source>
</evidence>
<dbReference type="InterPro" id="IPR040211">
    <property type="entry name" value="SERF1/2-like"/>
</dbReference>
<comment type="similarity">
    <text evidence="1">Belongs to the SERF family.</text>
</comment>
<gene>
    <name evidence="4" type="ORF">MENT_LOCUS14097</name>
</gene>
<feature type="compositionally biased region" description="Basic and acidic residues" evidence="2">
    <location>
        <begin position="32"/>
        <end position="58"/>
    </location>
</feature>
<sequence>MTRGNQRELAREKNKKKMEQLKKSQGKSGDISTEKRMETDAEKMREKQRKAAEKKAADEAAAAQQQCKIVKKDPLTMKE</sequence>
<dbReference type="EMBL" id="CAJEWN010000078">
    <property type="protein sequence ID" value="CAD2160155.1"/>
    <property type="molecule type" value="Genomic_DNA"/>
</dbReference>
<evidence type="ECO:0000313" key="5">
    <source>
        <dbReference type="Proteomes" id="UP000580250"/>
    </source>
</evidence>